<feature type="transmembrane region" description="Helical" evidence="2">
    <location>
        <begin position="113"/>
        <end position="136"/>
    </location>
</feature>
<evidence type="ECO:0000313" key="3">
    <source>
        <dbReference type="EMBL" id="AUN94568.1"/>
    </source>
</evidence>
<feature type="transmembrane region" description="Helical" evidence="2">
    <location>
        <begin position="228"/>
        <end position="254"/>
    </location>
</feature>
<dbReference type="Gene3D" id="1.20.1250.20">
    <property type="entry name" value="MFS general substrate transporter like domains"/>
    <property type="match status" value="2"/>
</dbReference>
<organism evidence="3 4">
    <name type="scientific">Pseudazoarcus pumilus</name>
    <dbReference type="NCBI Taxonomy" id="2067960"/>
    <lineage>
        <taxon>Bacteria</taxon>
        <taxon>Pseudomonadati</taxon>
        <taxon>Pseudomonadota</taxon>
        <taxon>Betaproteobacteria</taxon>
        <taxon>Rhodocyclales</taxon>
        <taxon>Zoogloeaceae</taxon>
        <taxon>Pseudazoarcus</taxon>
    </lineage>
</organism>
<feature type="transmembrane region" description="Helical" evidence="2">
    <location>
        <begin position="157"/>
        <end position="177"/>
    </location>
</feature>
<feature type="transmembrane region" description="Helical" evidence="2">
    <location>
        <begin position="47"/>
        <end position="68"/>
    </location>
</feature>
<dbReference type="AlphaFoldDB" id="A0A2I6S5P4"/>
<evidence type="ECO:0000256" key="2">
    <source>
        <dbReference type="SAM" id="Phobius"/>
    </source>
</evidence>
<keyword evidence="2" id="KW-1133">Transmembrane helix</keyword>
<evidence type="ECO:0000313" key="4">
    <source>
        <dbReference type="Proteomes" id="UP000242205"/>
    </source>
</evidence>
<dbReference type="InterPro" id="IPR039672">
    <property type="entry name" value="MFS_2"/>
</dbReference>
<keyword evidence="4" id="KW-1185">Reference proteome</keyword>
<sequence length="431" mass="43877">MAEPGAVALPQCPSGALPVRSVLAYGALGLPLAFAALPIYVHAPKLYGGDLGLSLALVGGVLLASRVVDAVTDPLIGALSDRWGARRSLVLIALPLLAAGMLALLAPPAGAGAAWLAASVIAVTLGFSLATINYNAWGAEAAQAPIDRTRLVAAREACALLGVVVAAALPGALGGGAQGLERLAWLFLPVLAACAAITLLTAPRPVVRRNAAAPLFGALRAALSHRPFAWMLAVFAVSGIAAAIPATTVLFFVADVLDAAALEGMFLGLYFVAGAASLPLWVRVAARVGKLRAWLAAMLLSVAVFAWAAMLGSGDVVAYVVICVLSGAALGADLALPPAMLADLLERDFPGGEARAGAWFGWWNFVTKANLALAAGIALPALTLLGYTPGQGGSAASLSLVYAVLPCVAKLGAAALLWRLRHELDFERAMR</sequence>
<dbReference type="Proteomes" id="UP000242205">
    <property type="component" value="Chromosome"/>
</dbReference>
<dbReference type="InterPro" id="IPR036259">
    <property type="entry name" value="MFS_trans_sf"/>
</dbReference>
<dbReference type="GO" id="GO:0015293">
    <property type="term" value="F:symporter activity"/>
    <property type="evidence" value="ECO:0007669"/>
    <property type="project" value="InterPro"/>
</dbReference>
<gene>
    <name evidence="3" type="ORF">C0099_06195</name>
</gene>
<keyword evidence="2" id="KW-0472">Membrane</keyword>
<dbReference type="GO" id="GO:0005886">
    <property type="term" value="C:plasma membrane"/>
    <property type="evidence" value="ECO:0007669"/>
    <property type="project" value="TreeGrafter"/>
</dbReference>
<feature type="transmembrane region" description="Helical" evidence="2">
    <location>
        <begin position="400"/>
        <end position="420"/>
    </location>
</feature>
<dbReference type="SUPFAM" id="SSF103473">
    <property type="entry name" value="MFS general substrate transporter"/>
    <property type="match status" value="1"/>
</dbReference>
<dbReference type="GO" id="GO:0008643">
    <property type="term" value="P:carbohydrate transport"/>
    <property type="evidence" value="ECO:0007669"/>
    <property type="project" value="InterPro"/>
</dbReference>
<proteinExistence type="inferred from homology"/>
<name>A0A2I6S5P4_9RHOO</name>
<feature type="transmembrane region" description="Helical" evidence="2">
    <location>
        <begin position="183"/>
        <end position="207"/>
    </location>
</feature>
<feature type="transmembrane region" description="Helical" evidence="2">
    <location>
        <begin position="293"/>
        <end position="310"/>
    </location>
</feature>
<dbReference type="OrthoDB" id="181905at2"/>
<accession>A0A2I6S5P4</accession>
<feature type="transmembrane region" description="Helical" evidence="2">
    <location>
        <begin position="260"/>
        <end position="281"/>
    </location>
</feature>
<dbReference type="PANTHER" id="PTHR11328">
    <property type="entry name" value="MAJOR FACILITATOR SUPERFAMILY DOMAIN-CONTAINING PROTEIN"/>
    <property type="match status" value="1"/>
</dbReference>
<evidence type="ECO:0000256" key="1">
    <source>
        <dbReference type="ARBA" id="ARBA00009617"/>
    </source>
</evidence>
<feature type="transmembrane region" description="Helical" evidence="2">
    <location>
        <begin position="316"/>
        <end position="336"/>
    </location>
</feature>
<feature type="transmembrane region" description="Helical" evidence="2">
    <location>
        <begin position="22"/>
        <end position="41"/>
    </location>
</feature>
<protein>
    <submittedName>
        <fullName evidence="3">MFS transporter</fullName>
    </submittedName>
</protein>
<feature type="transmembrane region" description="Helical" evidence="2">
    <location>
        <begin position="369"/>
        <end position="388"/>
    </location>
</feature>
<dbReference type="RefSeq" id="WP_102246636.1">
    <property type="nucleotide sequence ID" value="NZ_CP025682.1"/>
</dbReference>
<keyword evidence="2" id="KW-0812">Transmembrane</keyword>
<comment type="similarity">
    <text evidence="1">Belongs to the sodium:galactoside symporter (TC 2.A.2) family.</text>
</comment>
<dbReference type="Pfam" id="PF13347">
    <property type="entry name" value="MFS_2"/>
    <property type="match status" value="1"/>
</dbReference>
<dbReference type="EMBL" id="CP025682">
    <property type="protein sequence ID" value="AUN94568.1"/>
    <property type="molecule type" value="Genomic_DNA"/>
</dbReference>
<dbReference type="KEGG" id="atw:C0099_06195"/>
<feature type="transmembrane region" description="Helical" evidence="2">
    <location>
        <begin position="89"/>
        <end position="107"/>
    </location>
</feature>
<reference evidence="3 4" key="1">
    <citation type="submission" date="2018-01" db="EMBL/GenBank/DDBJ databases">
        <authorList>
            <person name="Fu G.-Y."/>
        </authorList>
    </citation>
    <scope>NUCLEOTIDE SEQUENCE [LARGE SCALE GENOMIC DNA]</scope>
    <source>
        <strain evidence="3 4">SY39</strain>
    </source>
</reference>
<dbReference type="PANTHER" id="PTHR11328:SF24">
    <property type="entry name" value="MAJOR FACILITATOR SUPERFAMILY (MFS) PROFILE DOMAIN-CONTAINING PROTEIN"/>
    <property type="match status" value="1"/>
</dbReference>